<name>J0WJN7_AURST</name>
<evidence type="ECO:0008006" key="3">
    <source>
        <dbReference type="Google" id="ProtNLM"/>
    </source>
</evidence>
<keyword evidence="2" id="KW-1185">Reference proteome</keyword>
<protein>
    <recommendedName>
        <fullName evidence="3">Reverse transcriptase domain-containing protein</fullName>
    </recommendedName>
</protein>
<organism evidence="1 2">
    <name type="scientific">Auricularia subglabra (strain TFB-10046 / SS5)</name>
    <name type="common">White-rot fungus</name>
    <name type="synonym">Auricularia delicata (strain TFB10046)</name>
    <dbReference type="NCBI Taxonomy" id="717982"/>
    <lineage>
        <taxon>Eukaryota</taxon>
        <taxon>Fungi</taxon>
        <taxon>Dikarya</taxon>
        <taxon>Basidiomycota</taxon>
        <taxon>Agaricomycotina</taxon>
        <taxon>Agaricomycetes</taxon>
        <taxon>Auriculariales</taxon>
        <taxon>Auriculariaceae</taxon>
        <taxon>Auricularia</taxon>
    </lineage>
</organism>
<evidence type="ECO:0000313" key="2">
    <source>
        <dbReference type="Proteomes" id="UP000006514"/>
    </source>
</evidence>
<proteinExistence type="predicted"/>
<evidence type="ECO:0000313" key="1">
    <source>
        <dbReference type="EMBL" id="EJD32483.1"/>
    </source>
</evidence>
<accession>J0WJN7</accession>
<dbReference type="AlphaFoldDB" id="J0WJN7"/>
<dbReference type="EMBL" id="JH688929">
    <property type="protein sequence ID" value="EJD32483.1"/>
    <property type="molecule type" value="Genomic_DNA"/>
</dbReference>
<gene>
    <name evidence="1" type="ORF">AURDEDRAFT_31747</name>
</gene>
<dbReference type="eggNOG" id="ENOG502SPG5">
    <property type="taxonomic scope" value="Eukaryota"/>
</dbReference>
<sequence>MLRKSSLEGFQLPESHRKLITSLFADDTCVFLSKGDDPAELKRILDTWCLASGAKFNVRKTEIIPTGPPEFRRDLILTRRMTADTAPFDDGIRIAADGESTRLLGVFIGNGLDQQAPWEPMMDSIRRILSGWSMRSLTLTG</sequence>
<reference evidence="2" key="1">
    <citation type="journal article" date="2012" name="Science">
        <title>The Paleozoic origin of enzymatic lignin decomposition reconstructed from 31 fungal genomes.</title>
        <authorList>
            <person name="Floudas D."/>
            <person name="Binder M."/>
            <person name="Riley R."/>
            <person name="Barry K."/>
            <person name="Blanchette R.A."/>
            <person name="Henrissat B."/>
            <person name="Martinez A.T."/>
            <person name="Otillar R."/>
            <person name="Spatafora J.W."/>
            <person name="Yadav J.S."/>
            <person name="Aerts A."/>
            <person name="Benoit I."/>
            <person name="Boyd A."/>
            <person name="Carlson A."/>
            <person name="Copeland A."/>
            <person name="Coutinho P.M."/>
            <person name="de Vries R.P."/>
            <person name="Ferreira P."/>
            <person name="Findley K."/>
            <person name="Foster B."/>
            <person name="Gaskell J."/>
            <person name="Glotzer D."/>
            <person name="Gorecki P."/>
            <person name="Heitman J."/>
            <person name="Hesse C."/>
            <person name="Hori C."/>
            <person name="Igarashi K."/>
            <person name="Jurgens J.A."/>
            <person name="Kallen N."/>
            <person name="Kersten P."/>
            <person name="Kohler A."/>
            <person name="Kuees U."/>
            <person name="Kumar T.K.A."/>
            <person name="Kuo A."/>
            <person name="LaButti K."/>
            <person name="Larrondo L.F."/>
            <person name="Lindquist E."/>
            <person name="Ling A."/>
            <person name="Lombard V."/>
            <person name="Lucas S."/>
            <person name="Lundell T."/>
            <person name="Martin R."/>
            <person name="McLaughlin D.J."/>
            <person name="Morgenstern I."/>
            <person name="Morin E."/>
            <person name="Murat C."/>
            <person name="Nagy L.G."/>
            <person name="Nolan M."/>
            <person name="Ohm R.A."/>
            <person name="Patyshakuliyeva A."/>
            <person name="Rokas A."/>
            <person name="Ruiz-Duenas F.J."/>
            <person name="Sabat G."/>
            <person name="Salamov A."/>
            <person name="Samejima M."/>
            <person name="Schmutz J."/>
            <person name="Slot J.C."/>
            <person name="St John F."/>
            <person name="Stenlid J."/>
            <person name="Sun H."/>
            <person name="Sun S."/>
            <person name="Syed K."/>
            <person name="Tsang A."/>
            <person name="Wiebenga A."/>
            <person name="Young D."/>
            <person name="Pisabarro A."/>
            <person name="Eastwood D.C."/>
            <person name="Martin F."/>
            <person name="Cullen D."/>
            <person name="Grigoriev I.V."/>
            <person name="Hibbett D.S."/>
        </authorList>
    </citation>
    <scope>NUCLEOTIDE SEQUENCE [LARGE SCALE GENOMIC DNA]</scope>
    <source>
        <strain evidence="2">TFB10046</strain>
    </source>
</reference>
<dbReference type="OrthoDB" id="2205812at2759"/>
<dbReference type="KEGG" id="adl:AURDEDRAFT_31747"/>
<dbReference type="InParanoid" id="J0WJN7"/>
<dbReference type="Proteomes" id="UP000006514">
    <property type="component" value="Unassembled WGS sequence"/>
</dbReference>
<feature type="non-terminal residue" evidence="1">
    <location>
        <position position="141"/>
    </location>
</feature>